<evidence type="ECO:0000313" key="6">
    <source>
        <dbReference type="EMBL" id="TMQ50198.1"/>
    </source>
</evidence>
<dbReference type="SUPFAM" id="SSF49503">
    <property type="entry name" value="Cupredoxins"/>
    <property type="match status" value="1"/>
</dbReference>
<dbReference type="GO" id="GO:0005507">
    <property type="term" value="F:copper ion binding"/>
    <property type="evidence" value="ECO:0007669"/>
    <property type="project" value="InterPro"/>
</dbReference>
<proteinExistence type="predicted"/>
<protein>
    <submittedName>
        <fullName evidence="6">Uncharacterized protein</fullName>
    </submittedName>
</protein>
<dbReference type="InterPro" id="IPR045800">
    <property type="entry name" value="HMBD"/>
</dbReference>
<dbReference type="Pfam" id="PF07731">
    <property type="entry name" value="Cu-oxidase_2"/>
    <property type="match status" value="1"/>
</dbReference>
<feature type="non-terminal residue" evidence="6">
    <location>
        <position position="1"/>
    </location>
</feature>
<dbReference type="EMBL" id="VBOT01000104">
    <property type="protein sequence ID" value="TMQ50198.1"/>
    <property type="molecule type" value="Genomic_DNA"/>
</dbReference>
<dbReference type="InterPro" id="IPR008972">
    <property type="entry name" value="Cupredoxin"/>
</dbReference>
<dbReference type="InterPro" id="IPR011706">
    <property type="entry name" value="Cu-oxidase_C"/>
</dbReference>
<keyword evidence="3" id="KW-0186">Copper</keyword>
<comment type="caution">
    <text evidence="6">The sequence shown here is derived from an EMBL/GenBank/DDBJ whole genome shotgun (WGS) entry which is preliminary data.</text>
</comment>
<accession>A0A538SFP9</accession>
<keyword evidence="2" id="KW-0560">Oxidoreductase</keyword>
<dbReference type="InterPro" id="IPR045087">
    <property type="entry name" value="Cu-oxidase_fam"/>
</dbReference>
<evidence type="ECO:0000256" key="2">
    <source>
        <dbReference type="ARBA" id="ARBA00023002"/>
    </source>
</evidence>
<evidence type="ECO:0000259" key="4">
    <source>
        <dbReference type="Pfam" id="PF07731"/>
    </source>
</evidence>
<dbReference type="Gene3D" id="2.60.40.420">
    <property type="entry name" value="Cupredoxins - blue copper proteins"/>
    <property type="match status" value="1"/>
</dbReference>
<evidence type="ECO:0000259" key="5">
    <source>
        <dbReference type="Pfam" id="PF19335"/>
    </source>
</evidence>
<reference evidence="6 7" key="1">
    <citation type="journal article" date="2019" name="Nat. Microbiol.">
        <title>Mediterranean grassland soil C-N compound turnover is dependent on rainfall and depth, and is mediated by genomically divergent microorganisms.</title>
        <authorList>
            <person name="Diamond S."/>
            <person name="Andeer P.F."/>
            <person name="Li Z."/>
            <person name="Crits-Christoph A."/>
            <person name="Burstein D."/>
            <person name="Anantharaman K."/>
            <person name="Lane K.R."/>
            <person name="Thomas B.C."/>
            <person name="Pan C."/>
            <person name="Northen T.R."/>
            <person name="Banfield J.F."/>
        </authorList>
    </citation>
    <scope>NUCLEOTIDE SEQUENCE [LARGE SCALE GENOMIC DNA]</scope>
    <source>
        <strain evidence="6">WS_3</strain>
    </source>
</reference>
<feature type="domain" description="Heavy metal binding" evidence="5">
    <location>
        <begin position="265"/>
        <end position="291"/>
    </location>
</feature>
<evidence type="ECO:0000256" key="3">
    <source>
        <dbReference type="ARBA" id="ARBA00023008"/>
    </source>
</evidence>
<feature type="domain" description="Plastocyanin-like" evidence="4">
    <location>
        <begin position="52"/>
        <end position="158"/>
    </location>
</feature>
<dbReference type="Proteomes" id="UP000320184">
    <property type="component" value="Unassembled WGS sequence"/>
</dbReference>
<dbReference type="GO" id="GO:0016491">
    <property type="term" value="F:oxidoreductase activity"/>
    <property type="evidence" value="ECO:0007669"/>
    <property type="project" value="UniProtKB-KW"/>
</dbReference>
<dbReference type="PANTHER" id="PTHR11709">
    <property type="entry name" value="MULTI-COPPER OXIDASE"/>
    <property type="match status" value="1"/>
</dbReference>
<evidence type="ECO:0000256" key="1">
    <source>
        <dbReference type="ARBA" id="ARBA00022723"/>
    </source>
</evidence>
<gene>
    <name evidence="6" type="ORF">E6K73_08290</name>
</gene>
<dbReference type="PANTHER" id="PTHR11709:SF394">
    <property type="entry name" value="FI03373P-RELATED"/>
    <property type="match status" value="1"/>
</dbReference>
<dbReference type="Pfam" id="PF19335">
    <property type="entry name" value="HMBD"/>
    <property type="match status" value="1"/>
</dbReference>
<sequence length="293" mass="31972">FDEMVQMAMGMMGFFVIHPRGPEEPRVDRDFAIMLSEWFVKPGAATPDPTVMSDFNLLTFNSRVFPGTEPLVARRGQRVRIRIGNLSSMDAHPIHLHGHNFRITGTDGGRIPTSAQLPETTAMVPVGSTRDIEFVADHPGDWALRCHITHHVMNQMGHGIPNLLAVRTSGLEEKVNDVVPGTMLMGQTGMGEMMQMGAPRNSIPMMGGEGPFGAIDMGGMFTVLKVREGITSYEDPGWYRHPRGTMAEPVGGGEVEDGSSGARLYTCPMHPGVVQDHPGECPKCGMTLEPKHD</sequence>
<name>A0A538SFP9_UNCEI</name>
<keyword evidence="1" id="KW-0479">Metal-binding</keyword>
<organism evidence="6 7">
    <name type="scientific">Eiseniibacteriota bacterium</name>
    <dbReference type="NCBI Taxonomy" id="2212470"/>
    <lineage>
        <taxon>Bacteria</taxon>
        <taxon>Candidatus Eiseniibacteriota</taxon>
    </lineage>
</organism>
<evidence type="ECO:0000313" key="7">
    <source>
        <dbReference type="Proteomes" id="UP000320184"/>
    </source>
</evidence>
<dbReference type="CDD" id="cd04202">
    <property type="entry name" value="CuRO_D2_2dMcoN_like"/>
    <property type="match status" value="1"/>
</dbReference>
<dbReference type="AlphaFoldDB" id="A0A538SFP9"/>